<evidence type="ECO:0000313" key="2">
    <source>
        <dbReference type="EMBL" id="NMH17381.1"/>
    </source>
</evidence>
<name>A0ABX1QPU6_9PROT</name>
<dbReference type="InterPro" id="IPR034904">
    <property type="entry name" value="FSCA_dom_sf"/>
</dbReference>
<accession>A0ABX1QPU6</accession>
<dbReference type="NCBIfam" id="TIGR03406">
    <property type="entry name" value="FeS_long_SufT"/>
    <property type="match status" value="1"/>
</dbReference>
<sequence length="176" mass="19426">MNAQTVITRRDVYGIVVPSGEPVTIPQDSEVRLTQTLGTSLTVLYDGRLVRVAGEDADAFGLDPYAPSPIPTEGDLRERILEVLRQIYDPEIPVNIVDLGLIYRLDIEENEDGARVEIDMTLTAPGCSLGPVLSEEVKQRVEQIPEVKEATVNVVFDPPWTSDRLSETARLELGLL</sequence>
<dbReference type="RefSeq" id="WP_142808835.1">
    <property type="nucleotide sequence ID" value="NZ_JAAAUB010000017.1"/>
</dbReference>
<reference evidence="2 3" key="1">
    <citation type="journal article" date="2020" name="Curr. Microbiol.">
        <title>Tepidiphilus baoligensis sp. nov., a Novel Bacterium of the Family Hydrogenophilaceae Isolated from an Oil Reservoir.</title>
        <authorList>
            <person name="Zhang X."/>
            <person name="Wang G."/>
            <person name="Ma X."/>
            <person name="Yu J."/>
            <person name="You J."/>
            <person name="Xue Y."/>
            <person name="Ma Y."/>
        </authorList>
    </citation>
    <scope>NUCLEOTIDE SEQUENCE [LARGE SCALE GENOMIC DNA]</scope>
    <source>
        <strain evidence="2 3">B18-69</strain>
    </source>
</reference>
<evidence type="ECO:0000313" key="3">
    <source>
        <dbReference type="Proteomes" id="UP000669605"/>
    </source>
</evidence>
<dbReference type="SUPFAM" id="SSF117916">
    <property type="entry name" value="Fe-S cluster assembly (FSCA) domain-like"/>
    <property type="match status" value="1"/>
</dbReference>
<dbReference type="PANTHER" id="PTHR42831">
    <property type="entry name" value="FE-S PROTEIN MATURATION AUXILIARY FACTOR YITW"/>
    <property type="match status" value="1"/>
</dbReference>
<protein>
    <submittedName>
        <fullName evidence="2">Fe-S cluster assembly protein SufT</fullName>
    </submittedName>
</protein>
<dbReference type="EMBL" id="JAAAUB010000017">
    <property type="protein sequence ID" value="NMH17381.1"/>
    <property type="molecule type" value="Genomic_DNA"/>
</dbReference>
<dbReference type="Gene3D" id="3.30.300.130">
    <property type="entry name" value="Fe-S cluster assembly (FSCA)"/>
    <property type="match status" value="1"/>
</dbReference>
<dbReference type="PANTHER" id="PTHR42831:SF1">
    <property type="entry name" value="FE-S PROTEIN MATURATION AUXILIARY FACTOR YITW"/>
    <property type="match status" value="1"/>
</dbReference>
<organism evidence="2 3">
    <name type="scientific">Tepidiphilus baoligensis</name>
    <dbReference type="NCBI Taxonomy" id="2698687"/>
    <lineage>
        <taxon>Bacteria</taxon>
        <taxon>Pseudomonadati</taxon>
        <taxon>Pseudomonadota</taxon>
        <taxon>Hydrogenophilia</taxon>
        <taxon>Hydrogenophilales</taxon>
        <taxon>Hydrogenophilaceae</taxon>
        <taxon>Tepidiphilus</taxon>
    </lineage>
</organism>
<dbReference type="InterPro" id="IPR052339">
    <property type="entry name" value="Fe-S_Maturation_MIP18"/>
</dbReference>
<evidence type="ECO:0000259" key="1">
    <source>
        <dbReference type="Pfam" id="PF01883"/>
    </source>
</evidence>
<gene>
    <name evidence="2" type="primary">sufT</name>
    <name evidence="2" type="ORF">GV368_09800</name>
</gene>
<dbReference type="Proteomes" id="UP000669605">
    <property type="component" value="Unassembled WGS sequence"/>
</dbReference>
<dbReference type="InterPro" id="IPR017776">
    <property type="entry name" value="FeS_assembly_SufT_put"/>
</dbReference>
<comment type="caution">
    <text evidence="2">The sequence shown here is derived from an EMBL/GenBank/DDBJ whole genome shotgun (WGS) entry which is preliminary data.</text>
</comment>
<dbReference type="InterPro" id="IPR002744">
    <property type="entry name" value="MIP18-like"/>
</dbReference>
<keyword evidence="3" id="KW-1185">Reference proteome</keyword>
<feature type="domain" description="MIP18 family-like" evidence="1">
    <location>
        <begin position="77"/>
        <end position="153"/>
    </location>
</feature>
<dbReference type="Pfam" id="PF01883">
    <property type="entry name" value="FeS_assembly_P"/>
    <property type="match status" value="1"/>
</dbReference>
<proteinExistence type="predicted"/>